<keyword evidence="2 3" id="KW-0808">Transferase</keyword>
<organism evidence="3 4">
    <name type="scientific">Sphingomonas glacialis</name>
    <dbReference type="NCBI Taxonomy" id="658225"/>
    <lineage>
        <taxon>Bacteria</taxon>
        <taxon>Pseudomonadati</taxon>
        <taxon>Pseudomonadota</taxon>
        <taxon>Alphaproteobacteria</taxon>
        <taxon>Sphingomonadales</taxon>
        <taxon>Sphingomonadaceae</taxon>
        <taxon>Sphingomonas</taxon>
    </lineage>
</organism>
<evidence type="ECO:0000256" key="2">
    <source>
        <dbReference type="ARBA" id="ARBA00022679"/>
    </source>
</evidence>
<reference evidence="3 4" key="1">
    <citation type="journal article" date="2019" name="Environ. Microbiol.">
        <title>Species interactions and distinct microbial communities in high Arctic permafrost affected cryosols are associated with the CH4 and CO2 gas fluxes.</title>
        <authorList>
            <person name="Altshuler I."/>
            <person name="Hamel J."/>
            <person name="Turney S."/>
            <person name="Magnuson E."/>
            <person name="Levesque R."/>
            <person name="Greer C."/>
            <person name="Whyte L.G."/>
        </authorList>
    </citation>
    <scope>NUCLEOTIDE SEQUENCE [LARGE SCALE GENOMIC DNA]</scope>
    <source>
        <strain evidence="3 4">E6.1</strain>
    </source>
</reference>
<dbReference type="InterPro" id="IPR004629">
    <property type="entry name" value="WecG_TagA_CpsF"/>
</dbReference>
<dbReference type="Proteomes" id="UP000319931">
    <property type="component" value="Unassembled WGS sequence"/>
</dbReference>
<dbReference type="CDD" id="cd06533">
    <property type="entry name" value="Glyco_transf_WecG_TagA"/>
    <property type="match status" value="1"/>
</dbReference>
<dbReference type="GO" id="GO:0016758">
    <property type="term" value="F:hexosyltransferase activity"/>
    <property type="evidence" value="ECO:0007669"/>
    <property type="project" value="TreeGrafter"/>
</dbReference>
<proteinExistence type="predicted"/>
<name>A0A502FK27_9SPHN</name>
<comment type="caution">
    <text evidence="3">The sequence shown here is derived from an EMBL/GenBank/DDBJ whole genome shotgun (WGS) entry which is preliminary data.</text>
</comment>
<evidence type="ECO:0000313" key="4">
    <source>
        <dbReference type="Proteomes" id="UP000319931"/>
    </source>
</evidence>
<dbReference type="AlphaFoldDB" id="A0A502FK27"/>
<dbReference type="Pfam" id="PF03808">
    <property type="entry name" value="Glyco_tran_WecG"/>
    <property type="match status" value="1"/>
</dbReference>
<dbReference type="PANTHER" id="PTHR34136">
    <property type="match status" value="1"/>
</dbReference>
<protein>
    <submittedName>
        <fullName evidence="3">Glycosyltransferase</fullName>
    </submittedName>
</protein>
<keyword evidence="1" id="KW-0328">Glycosyltransferase</keyword>
<evidence type="ECO:0000313" key="3">
    <source>
        <dbReference type="EMBL" id="TPG49463.1"/>
    </source>
</evidence>
<dbReference type="OrthoDB" id="9771846at2"/>
<gene>
    <name evidence="3" type="ORF">EAH76_19225</name>
</gene>
<evidence type="ECO:0000256" key="1">
    <source>
        <dbReference type="ARBA" id="ARBA00022676"/>
    </source>
</evidence>
<dbReference type="PANTHER" id="PTHR34136:SF1">
    <property type="entry name" value="UDP-N-ACETYL-D-MANNOSAMINURONIC ACID TRANSFERASE"/>
    <property type="match status" value="1"/>
</dbReference>
<keyword evidence="4" id="KW-1185">Reference proteome</keyword>
<accession>A0A502FK27</accession>
<dbReference type="EMBL" id="RCZC01000007">
    <property type="protein sequence ID" value="TPG49463.1"/>
    <property type="molecule type" value="Genomic_DNA"/>
</dbReference>
<sequence length="276" mass="30466">MAMKNVEGPTWRAAPPDSESNARRFLGMQLSSFDVDACARHILTAPSRDGATLFVTPNIQHIAIARKDPEFASLLAAAELVVCDGFPVYRYARWRGHDVPARVTGREVIERMMAYPDLLARHRLFFVIDGAQTQAAIECWIADALPGVAAEFVIPPFGFEEDASYCAGLAAQIARFETSLLFLCVGAPRSELFAHRHRALLPPCHALCVGQAFQIALGLTTRPPGLIVSLNLEWAWRIVLAPKRMLRRYGPSAVGFLAAILDDLRGRDRFGRVIQS</sequence>
<dbReference type="NCBIfam" id="TIGR00696">
    <property type="entry name" value="wecG_tagA_cpsF"/>
    <property type="match status" value="1"/>
</dbReference>